<evidence type="ECO:0000313" key="2">
    <source>
        <dbReference type="EMBL" id="KAK3255510.1"/>
    </source>
</evidence>
<feature type="compositionally biased region" description="Acidic residues" evidence="1">
    <location>
        <begin position="11"/>
        <end position="25"/>
    </location>
</feature>
<dbReference type="AlphaFoldDB" id="A0AAE0F9G9"/>
<gene>
    <name evidence="2" type="ORF">CYMTET_35308</name>
</gene>
<keyword evidence="3" id="KW-1185">Reference proteome</keyword>
<organism evidence="2 3">
    <name type="scientific">Cymbomonas tetramitiformis</name>
    <dbReference type="NCBI Taxonomy" id="36881"/>
    <lineage>
        <taxon>Eukaryota</taxon>
        <taxon>Viridiplantae</taxon>
        <taxon>Chlorophyta</taxon>
        <taxon>Pyramimonadophyceae</taxon>
        <taxon>Pyramimonadales</taxon>
        <taxon>Pyramimonadaceae</taxon>
        <taxon>Cymbomonas</taxon>
    </lineage>
</organism>
<accession>A0AAE0F9G9</accession>
<proteinExistence type="predicted"/>
<dbReference type="EMBL" id="LGRX02022532">
    <property type="protein sequence ID" value="KAK3255510.1"/>
    <property type="molecule type" value="Genomic_DNA"/>
</dbReference>
<evidence type="ECO:0000256" key="1">
    <source>
        <dbReference type="SAM" id="MobiDB-lite"/>
    </source>
</evidence>
<evidence type="ECO:0000313" key="3">
    <source>
        <dbReference type="Proteomes" id="UP001190700"/>
    </source>
</evidence>
<sequence length="86" mass="9486">MTSSRELTDLSNDETDDADDDDEDPFDIKSAISATQGNPEETKKKGPHIALYGQSVVWVPIRSHKSPLIRSCEIEMPVQQTSGLRG</sequence>
<protein>
    <submittedName>
        <fullName evidence="2">Uncharacterized protein</fullName>
    </submittedName>
</protein>
<comment type="caution">
    <text evidence="2">The sequence shown here is derived from an EMBL/GenBank/DDBJ whole genome shotgun (WGS) entry which is preliminary data.</text>
</comment>
<name>A0AAE0F9G9_9CHLO</name>
<reference evidence="2 3" key="1">
    <citation type="journal article" date="2015" name="Genome Biol. Evol.">
        <title>Comparative Genomics of a Bacterivorous Green Alga Reveals Evolutionary Causalities and Consequences of Phago-Mixotrophic Mode of Nutrition.</title>
        <authorList>
            <person name="Burns J.A."/>
            <person name="Paasch A."/>
            <person name="Narechania A."/>
            <person name="Kim E."/>
        </authorList>
    </citation>
    <scope>NUCLEOTIDE SEQUENCE [LARGE SCALE GENOMIC DNA]</scope>
    <source>
        <strain evidence="2 3">PLY_AMNH</strain>
    </source>
</reference>
<feature type="region of interest" description="Disordered" evidence="1">
    <location>
        <begin position="1"/>
        <end position="27"/>
    </location>
</feature>
<dbReference type="Proteomes" id="UP001190700">
    <property type="component" value="Unassembled WGS sequence"/>
</dbReference>